<evidence type="ECO:0000256" key="1">
    <source>
        <dbReference type="SAM" id="Phobius"/>
    </source>
</evidence>
<dbReference type="AlphaFoldDB" id="A0A7V8V911"/>
<feature type="transmembrane region" description="Helical" evidence="1">
    <location>
        <begin position="20"/>
        <end position="39"/>
    </location>
</feature>
<comment type="caution">
    <text evidence="2">The sequence shown here is derived from an EMBL/GenBank/DDBJ whole genome shotgun (WGS) entry which is preliminary data.</text>
</comment>
<dbReference type="Proteomes" id="UP000551616">
    <property type="component" value="Unassembled WGS sequence"/>
</dbReference>
<organism evidence="2 3">
    <name type="scientific">Bremerella alba</name>
    <dbReference type="NCBI Taxonomy" id="980252"/>
    <lineage>
        <taxon>Bacteria</taxon>
        <taxon>Pseudomonadati</taxon>
        <taxon>Planctomycetota</taxon>
        <taxon>Planctomycetia</taxon>
        <taxon>Pirellulales</taxon>
        <taxon>Pirellulaceae</taxon>
        <taxon>Bremerella</taxon>
    </lineage>
</organism>
<dbReference type="EMBL" id="JABRWO010000013">
    <property type="protein sequence ID" value="MBA2117194.1"/>
    <property type="molecule type" value="Genomic_DNA"/>
</dbReference>
<keyword evidence="3" id="KW-1185">Reference proteome</keyword>
<keyword evidence="1" id="KW-0472">Membrane</keyword>
<gene>
    <name evidence="2" type="ORF">HOV93_43900</name>
</gene>
<evidence type="ECO:0000313" key="3">
    <source>
        <dbReference type="Proteomes" id="UP000551616"/>
    </source>
</evidence>
<keyword evidence="1" id="KW-0812">Transmembrane</keyword>
<proteinExistence type="predicted"/>
<name>A0A7V8V911_9BACT</name>
<evidence type="ECO:0000313" key="2">
    <source>
        <dbReference type="EMBL" id="MBA2117194.1"/>
    </source>
</evidence>
<protein>
    <submittedName>
        <fullName evidence="2">Uncharacterized protein</fullName>
    </submittedName>
</protein>
<accession>A0A7V8V911</accession>
<sequence>MRAHAHFFLTNVARMYRGHFIFVVRYGIPFIMHVVLIDLTQTQRRQRNMRTALCTRIIACFVVVFSVVAAGRCAMSAEELNTAEILAEAKASLKTDRDSLGKARLKGRFEIFGLDGKVEKRMHTTFECWVWGDKLRNNGLCDFDRSTFPHARYDDVRSLLLEDGSLYVTYFSPQLKRVGC</sequence>
<keyword evidence="1" id="KW-1133">Transmembrane helix</keyword>
<feature type="transmembrane region" description="Helical" evidence="1">
    <location>
        <begin position="51"/>
        <end position="71"/>
    </location>
</feature>
<reference evidence="2 3" key="1">
    <citation type="submission" date="2020-05" db="EMBL/GenBank/DDBJ databases">
        <title>Bremerella alba sp. nov., a novel planctomycete isolated from the surface of the macroalga Fucus spiralis.</title>
        <authorList>
            <person name="Godinho O."/>
            <person name="Botelho R."/>
            <person name="Albuquerque L."/>
            <person name="Wiegand S."/>
            <person name="Da Costa M.S."/>
            <person name="Lobo-Da-Cunha A."/>
            <person name="Jogler C."/>
            <person name="Lage O.M."/>
        </authorList>
    </citation>
    <scope>NUCLEOTIDE SEQUENCE [LARGE SCALE GENOMIC DNA]</scope>
    <source>
        <strain evidence="2 3">FF15</strain>
    </source>
</reference>